<reference evidence="2" key="1">
    <citation type="submission" date="2024-02" db="EMBL/GenBank/DDBJ databases">
        <authorList>
            <consortium name="ELIXIR-Norway"/>
            <consortium name="Elixir Norway"/>
        </authorList>
    </citation>
    <scope>NUCLEOTIDE SEQUENCE</scope>
</reference>
<protein>
    <recommendedName>
        <fullName evidence="4">Floricaula/leafy-like transcription factor</fullName>
    </recommendedName>
</protein>
<evidence type="ECO:0000313" key="2">
    <source>
        <dbReference type="EMBL" id="CAK9257396.1"/>
    </source>
</evidence>
<feature type="region of interest" description="Disordered" evidence="1">
    <location>
        <begin position="124"/>
        <end position="148"/>
    </location>
</feature>
<dbReference type="Proteomes" id="UP001497444">
    <property type="component" value="Chromosome 10"/>
</dbReference>
<evidence type="ECO:0000313" key="3">
    <source>
        <dbReference type="Proteomes" id="UP001497444"/>
    </source>
</evidence>
<evidence type="ECO:0008006" key="4">
    <source>
        <dbReference type="Google" id="ProtNLM"/>
    </source>
</evidence>
<name>A0ABP0VU99_9BRYO</name>
<sequence>MVVELEGSILSSDGLCALGGELGFPTMEGSAAAGETCLAFESHHEGREDMHTLVGIGHWPEELFFQELAAQLLVSKHLQGNARLGSVELVQLRRLFQETRGRLKLLDTQIEVKDLEAEMRDLKVEEGTEGDAAHQGKQQQRKGRMRNNLETVDESLQLAARRISDSSADIIGADLETKLQLGEMEFEEEEEEEEEEKLETESRQQRGGKRRTCFGVAVSKLDLKKSRHDLPSFANLILEDRETQ</sequence>
<accession>A0ABP0VU99</accession>
<organism evidence="2 3">
    <name type="scientific">Sphagnum jensenii</name>
    <dbReference type="NCBI Taxonomy" id="128206"/>
    <lineage>
        <taxon>Eukaryota</taxon>
        <taxon>Viridiplantae</taxon>
        <taxon>Streptophyta</taxon>
        <taxon>Embryophyta</taxon>
        <taxon>Bryophyta</taxon>
        <taxon>Sphagnophytina</taxon>
        <taxon>Sphagnopsida</taxon>
        <taxon>Sphagnales</taxon>
        <taxon>Sphagnaceae</taxon>
        <taxon>Sphagnum</taxon>
    </lineage>
</organism>
<gene>
    <name evidence="2" type="ORF">CSSPJE1EN1_LOCUS2874</name>
</gene>
<dbReference type="EMBL" id="OZ020105">
    <property type="protein sequence ID" value="CAK9257396.1"/>
    <property type="molecule type" value="Genomic_DNA"/>
</dbReference>
<evidence type="ECO:0000256" key="1">
    <source>
        <dbReference type="SAM" id="MobiDB-lite"/>
    </source>
</evidence>
<feature type="region of interest" description="Disordered" evidence="1">
    <location>
        <begin position="184"/>
        <end position="209"/>
    </location>
</feature>
<feature type="compositionally biased region" description="Acidic residues" evidence="1">
    <location>
        <begin position="184"/>
        <end position="198"/>
    </location>
</feature>
<proteinExistence type="predicted"/>
<keyword evidence="3" id="KW-1185">Reference proteome</keyword>
<feature type="compositionally biased region" description="Basic and acidic residues" evidence="1">
    <location>
        <begin position="124"/>
        <end position="134"/>
    </location>
</feature>